<dbReference type="GO" id="GO:0009451">
    <property type="term" value="P:RNA modification"/>
    <property type="evidence" value="ECO:0007669"/>
    <property type="project" value="InterPro"/>
</dbReference>
<keyword evidence="5" id="KW-1185">Reference proteome</keyword>
<dbReference type="FunFam" id="1.25.40.10:FF:000396">
    <property type="entry name" value="Pentatricopeptide repeat-containing protein At2g36730"/>
    <property type="match status" value="1"/>
</dbReference>
<dbReference type="InterPro" id="IPR002885">
    <property type="entry name" value="PPR_rpt"/>
</dbReference>
<dbReference type="EMBL" id="JADFTS010000003">
    <property type="protein sequence ID" value="KAF9616472.1"/>
    <property type="molecule type" value="Genomic_DNA"/>
</dbReference>
<dbReference type="Pfam" id="PF01535">
    <property type="entry name" value="PPR"/>
    <property type="match status" value="3"/>
</dbReference>
<comment type="caution">
    <text evidence="4">The sequence shown here is derived from an EMBL/GenBank/DDBJ whole genome shotgun (WGS) entry which is preliminary data.</text>
</comment>
<dbReference type="InterPro" id="IPR046960">
    <property type="entry name" value="PPR_At4g14850-like_plant"/>
</dbReference>
<evidence type="ECO:0000256" key="3">
    <source>
        <dbReference type="PROSITE-ProRule" id="PRU00708"/>
    </source>
</evidence>
<proteinExistence type="inferred from homology"/>
<feature type="repeat" description="PPR" evidence="3">
    <location>
        <begin position="248"/>
        <end position="282"/>
    </location>
</feature>
<keyword evidence="1" id="KW-0677">Repeat</keyword>
<dbReference type="PANTHER" id="PTHR47926:SF347">
    <property type="entry name" value="PENTATRICOPEPTIDE REPEAT-CONTAINING PROTEIN"/>
    <property type="match status" value="1"/>
</dbReference>
<dbReference type="InterPro" id="IPR011990">
    <property type="entry name" value="TPR-like_helical_dom_sf"/>
</dbReference>
<evidence type="ECO:0000313" key="5">
    <source>
        <dbReference type="Proteomes" id="UP000631114"/>
    </source>
</evidence>
<dbReference type="PROSITE" id="PS51375">
    <property type="entry name" value="PPR"/>
    <property type="match status" value="3"/>
</dbReference>
<dbReference type="NCBIfam" id="TIGR00756">
    <property type="entry name" value="PPR"/>
    <property type="match status" value="3"/>
</dbReference>
<gene>
    <name evidence="4" type="ORF">IFM89_029769</name>
</gene>
<dbReference type="PANTHER" id="PTHR47926">
    <property type="entry name" value="PENTATRICOPEPTIDE REPEAT-CONTAINING PROTEIN"/>
    <property type="match status" value="1"/>
</dbReference>
<dbReference type="GO" id="GO:0003723">
    <property type="term" value="F:RNA binding"/>
    <property type="evidence" value="ECO:0007669"/>
    <property type="project" value="InterPro"/>
</dbReference>
<dbReference type="FunFam" id="1.25.40.10:FF:000090">
    <property type="entry name" value="Pentatricopeptide repeat-containing protein, chloroplastic"/>
    <property type="match status" value="1"/>
</dbReference>
<dbReference type="AlphaFoldDB" id="A0A835IH97"/>
<dbReference type="Proteomes" id="UP000631114">
    <property type="component" value="Unassembled WGS sequence"/>
</dbReference>
<dbReference type="Gene3D" id="1.25.40.10">
    <property type="entry name" value="Tetratricopeptide repeat domain"/>
    <property type="match status" value="4"/>
</dbReference>
<dbReference type="Pfam" id="PF20431">
    <property type="entry name" value="E_motif"/>
    <property type="match status" value="1"/>
</dbReference>
<evidence type="ECO:0000256" key="2">
    <source>
        <dbReference type="ARBA" id="ARBA00061659"/>
    </source>
</evidence>
<protein>
    <recommendedName>
        <fullName evidence="6">Pentatricopeptide repeat-containing protein</fullName>
    </recommendedName>
</protein>
<dbReference type="FunFam" id="1.25.40.10:FF:000196">
    <property type="entry name" value="Pentatricopeptide repeat-containing protein At4g14850"/>
    <property type="match status" value="1"/>
</dbReference>
<evidence type="ECO:0008006" key="6">
    <source>
        <dbReference type="Google" id="ProtNLM"/>
    </source>
</evidence>
<comment type="similarity">
    <text evidence="2">Belongs to the PPR family. PCMP-E subfamily.</text>
</comment>
<reference evidence="4 5" key="1">
    <citation type="submission" date="2020-10" db="EMBL/GenBank/DDBJ databases">
        <title>The Coptis chinensis genome and diversification of protoberbering-type alkaloids.</title>
        <authorList>
            <person name="Wang B."/>
            <person name="Shu S."/>
            <person name="Song C."/>
            <person name="Liu Y."/>
        </authorList>
    </citation>
    <scope>NUCLEOTIDE SEQUENCE [LARGE SCALE GENOMIC DNA]</scope>
    <source>
        <strain evidence="4">HL-2020</strain>
        <tissue evidence="4">Leaf</tissue>
    </source>
</reference>
<evidence type="ECO:0000256" key="1">
    <source>
        <dbReference type="ARBA" id="ARBA00022737"/>
    </source>
</evidence>
<accession>A0A835IH97</accession>
<name>A0A835IH97_9MAGN</name>
<sequence>MGHLIHNTVIKTGFESNLFVANSLILFYGQLGKLESIRFLFDEMPVRNIVTWTAVISAFSQNHKFDSAIGYFREMQIEGVKPNSFTMATLLPSFCNSEELIQIHSFLIKCGFDCDVFVSTALIDVYAKCGSIFPAQQVFNEMPERNIVSWNAMMLGYNQNGGALVSLELFAKMRRSRNVQPDSFSVVTALNSCSVLTTLRNGKEIHGYVYKVGLEGVVFIGNGLIDMYGKCGLLEVAERVFYEMRERDVSSWTALITCYGLHGQGAKAISIFEEMKQTKSITPNSVTITAILTACSHSCLVEDGIRYFEAMTSDFGIEPTMKHYSCIVDLLGRTGFLEEALKFIAKMPIQADVRLWESLLGTAVIQGDKSIAEIAAKSLITLQSENPEVLIQLANVYAKFGRWEEVAKIRVVLCKTPGLSFDFQVCALSCWSWSPTPFNASAFLAANAGYCSHSLCLVSEQSDEERATIRPVSLGLANLGVDFGSVVECQDPG</sequence>
<dbReference type="OrthoDB" id="1879398at2759"/>
<evidence type="ECO:0000313" key="4">
    <source>
        <dbReference type="EMBL" id="KAF9616472.1"/>
    </source>
</evidence>
<feature type="repeat" description="PPR" evidence="3">
    <location>
        <begin position="48"/>
        <end position="82"/>
    </location>
</feature>
<organism evidence="4 5">
    <name type="scientific">Coptis chinensis</name>
    <dbReference type="NCBI Taxonomy" id="261450"/>
    <lineage>
        <taxon>Eukaryota</taxon>
        <taxon>Viridiplantae</taxon>
        <taxon>Streptophyta</taxon>
        <taxon>Embryophyta</taxon>
        <taxon>Tracheophyta</taxon>
        <taxon>Spermatophyta</taxon>
        <taxon>Magnoliopsida</taxon>
        <taxon>Ranunculales</taxon>
        <taxon>Ranunculaceae</taxon>
        <taxon>Coptidoideae</taxon>
        <taxon>Coptis</taxon>
    </lineage>
</organism>
<dbReference type="Pfam" id="PF13041">
    <property type="entry name" value="PPR_2"/>
    <property type="match status" value="2"/>
</dbReference>
<dbReference type="InterPro" id="IPR046848">
    <property type="entry name" value="E_motif"/>
</dbReference>
<feature type="repeat" description="PPR" evidence="3">
    <location>
        <begin position="115"/>
        <end position="149"/>
    </location>
</feature>